<dbReference type="Pfam" id="PF04073">
    <property type="entry name" value="tRNA_edit"/>
    <property type="match status" value="1"/>
</dbReference>
<dbReference type="Proteomes" id="UP000007241">
    <property type="component" value="Unassembled WGS sequence"/>
</dbReference>
<dbReference type="GO" id="GO:0002161">
    <property type="term" value="F:aminoacyl-tRNA deacylase activity"/>
    <property type="evidence" value="ECO:0000318"/>
    <property type="project" value="GO_Central"/>
</dbReference>
<dbReference type="Gene3D" id="3.90.960.10">
    <property type="entry name" value="YbaK/aminoacyl-tRNA synthetase-associated domain"/>
    <property type="match status" value="1"/>
</dbReference>
<dbReference type="GO" id="GO:0106074">
    <property type="term" value="P:aminoacyl-tRNA metabolism involved in translational fidelity"/>
    <property type="evidence" value="ECO:0000318"/>
    <property type="project" value="GO_Central"/>
</dbReference>
<dbReference type="OrthoDB" id="5592174at2759"/>
<evidence type="ECO:0000259" key="2">
    <source>
        <dbReference type="Pfam" id="PF04073"/>
    </source>
</evidence>
<feature type="non-terminal residue" evidence="3">
    <location>
        <position position="1"/>
    </location>
</feature>
<protein>
    <recommendedName>
        <fullName evidence="2">YbaK/aminoacyl-tRNA synthetase-associated domain-containing protein</fullName>
    </recommendedName>
</protein>
<dbReference type="Pfam" id="PF04307">
    <property type="entry name" value="YdjM"/>
    <property type="match status" value="1"/>
</dbReference>
<dbReference type="PANTHER" id="PTHR30411:SF1">
    <property type="entry name" value="CYTOPLASMIC PROTEIN"/>
    <property type="match status" value="1"/>
</dbReference>
<accession>F4PFV3</accession>
<dbReference type="InParanoid" id="F4PFV3"/>
<name>F4PFV3_BATDJ</name>
<keyword evidence="1" id="KW-0472">Membrane</keyword>
<sequence>GIGGISGLIPDLDIDGKLRNKITLSHKVIQSAALLIGMLMIVYSIYEGIATDRYLGIAIGVAMMIGSSFIRQRHMLTITGIGVLVGGISHQEMWLLLLGIYILIASFVAHRSYTHSILGVILFGIIVSKLEVSLGIEGIFYTGLAGYISHLIADIFTSKSNRWINMAIESVRAHFKKWNREADIMEFDTSSATVDQAAETIGIIPARIAKTLTFRGEADKAILVVTAGDAKIDNKKFRHTFGMKARMLTPDEVLEQTGHAIGGVCPFGLANDLDVYLDVSIKRFTSLYPACGSTNSAIQLTIDELYLYSAAIDWVNVCKGWEPIRSKETAETDRV</sequence>
<dbReference type="STRING" id="684364.F4PFV3"/>
<evidence type="ECO:0000313" key="4">
    <source>
        <dbReference type="Proteomes" id="UP000007241"/>
    </source>
</evidence>
<feature type="domain" description="YbaK/aminoacyl-tRNA synthetase-associated" evidence="2">
    <location>
        <begin position="191"/>
        <end position="305"/>
    </location>
</feature>
<reference evidence="3 4" key="1">
    <citation type="submission" date="2009-12" db="EMBL/GenBank/DDBJ databases">
        <title>The draft genome of Batrachochytrium dendrobatidis.</title>
        <authorList>
            <consortium name="US DOE Joint Genome Institute (JGI-PGF)"/>
            <person name="Kuo A."/>
            <person name="Salamov A."/>
            <person name="Schmutz J."/>
            <person name="Lucas S."/>
            <person name="Pitluck S."/>
            <person name="Rosenblum E."/>
            <person name="Stajich J."/>
            <person name="Eisen M."/>
            <person name="Grigoriev I.V."/>
        </authorList>
    </citation>
    <scope>NUCLEOTIDE SEQUENCE [LARGE SCALE GENOMIC DNA]</scope>
    <source>
        <strain evidence="4">JAM81 / FGSC 10211</strain>
    </source>
</reference>
<evidence type="ECO:0000313" key="3">
    <source>
        <dbReference type="EMBL" id="EGF75888.1"/>
    </source>
</evidence>
<organism evidence="3 4">
    <name type="scientific">Batrachochytrium dendrobatidis (strain JAM81 / FGSC 10211)</name>
    <name type="common">Frog chytrid fungus</name>
    <dbReference type="NCBI Taxonomy" id="684364"/>
    <lineage>
        <taxon>Eukaryota</taxon>
        <taxon>Fungi</taxon>
        <taxon>Fungi incertae sedis</taxon>
        <taxon>Chytridiomycota</taxon>
        <taxon>Chytridiomycota incertae sedis</taxon>
        <taxon>Chytridiomycetes</taxon>
        <taxon>Rhizophydiales</taxon>
        <taxon>Rhizophydiales incertae sedis</taxon>
        <taxon>Batrachochytrium</taxon>
    </lineage>
</organism>
<gene>
    <name evidence="3" type="ORF">BATDEDRAFT_28990</name>
</gene>
<dbReference type="InterPro" id="IPR007404">
    <property type="entry name" value="YdjM-like"/>
</dbReference>
<keyword evidence="1" id="KW-1133">Transmembrane helix</keyword>
<keyword evidence="1" id="KW-0812">Transmembrane</keyword>
<dbReference type="HOGENOM" id="CLU_830413_0_0_1"/>
<feature type="transmembrane region" description="Helical" evidence="1">
    <location>
        <begin position="28"/>
        <end position="46"/>
    </location>
</feature>
<dbReference type="InterPro" id="IPR007214">
    <property type="entry name" value="YbaK/aa-tRNA-synth-assoc-dom"/>
</dbReference>
<dbReference type="CDD" id="cd04333">
    <property type="entry name" value="ProX_deacylase"/>
    <property type="match status" value="1"/>
</dbReference>
<evidence type="ECO:0000256" key="1">
    <source>
        <dbReference type="SAM" id="Phobius"/>
    </source>
</evidence>
<dbReference type="InterPro" id="IPR036754">
    <property type="entry name" value="YbaK/aa-tRNA-synt-asso_dom_sf"/>
</dbReference>
<dbReference type="AlphaFoldDB" id="F4PFV3"/>
<keyword evidence="4" id="KW-1185">Reference proteome</keyword>
<dbReference type="EMBL" id="GL882968">
    <property type="protein sequence ID" value="EGF75888.1"/>
    <property type="molecule type" value="Genomic_DNA"/>
</dbReference>
<feature type="transmembrane region" description="Helical" evidence="1">
    <location>
        <begin position="116"/>
        <end position="132"/>
    </location>
</feature>
<feature type="transmembrane region" description="Helical" evidence="1">
    <location>
        <begin position="91"/>
        <end position="109"/>
    </location>
</feature>
<dbReference type="SUPFAM" id="SSF55826">
    <property type="entry name" value="YbaK/ProRS associated domain"/>
    <property type="match status" value="1"/>
</dbReference>
<feature type="transmembrane region" description="Helical" evidence="1">
    <location>
        <begin position="53"/>
        <end position="71"/>
    </location>
</feature>
<dbReference type="PANTHER" id="PTHR30411">
    <property type="entry name" value="CYTOPLASMIC PROTEIN"/>
    <property type="match status" value="1"/>
</dbReference>
<proteinExistence type="predicted"/>